<name>G2X4Z2_VERDV</name>
<dbReference type="Proteomes" id="UP000001611">
    <property type="component" value="Chromosome 4"/>
</dbReference>
<reference evidence="2 3" key="1">
    <citation type="submission" date="2008-03" db="EMBL/GenBank/DDBJ databases">
        <title>The Genome Sequence of Verticillium dahliae VdLs.17.</title>
        <authorList>
            <consortium name="The Broad Institute Genome Sequencing Platform"/>
            <person name="Ma L.-J.J."/>
            <person name="Klosterman S.J."/>
            <person name="Subbarao K."/>
            <person name="Dobinson K."/>
            <person name="Veronese P."/>
            <person name="Kang S."/>
            <person name="Gold S.E."/>
            <person name="Young S."/>
            <person name="Jaffe D."/>
            <person name="Gnerre S."/>
            <person name="Berlin A."/>
            <person name="Heiman D."/>
            <person name="Hepburn T."/>
            <person name="Sykes S."/>
            <person name="Alvarado L."/>
            <person name="Kodira C.D."/>
            <person name="Lander E."/>
            <person name="Galagan J."/>
            <person name="Nusbaum C."/>
            <person name="Birren B."/>
        </authorList>
    </citation>
    <scope>NUCLEOTIDE SEQUENCE [LARGE SCALE GENOMIC DNA]</scope>
    <source>
        <strain evidence="3">VdLs.17 / ATCC MYA-4575 / FGSC 10137</strain>
    </source>
</reference>
<dbReference type="EMBL" id="DS572703">
    <property type="protein sequence ID" value="EGY23786.1"/>
    <property type="molecule type" value="Genomic_DNA"/>
</dbReference>
<dbReference type="InParanoid" id="G2X4Z2"/>
<accession>G2X4Z2</accession>
<protein>
    <recommendedName>
        <fullName evidence="4">Methyltransferase</fullName>
    </recommendedName>
</protein>
<dbReference type="OrthoDB" id="2013972at2759"/>
<evidence type="ECO:0000256" key="1">
    <source>
        <dbReference type="SAM" id="MobiDB-lite"/>
    </source>
</evidence>
<evidence type="ECO:0000313" key="3">
    <source>
        <dbReference type="Proteomes" id="UP000001611"/>
    </source>
</evidence>
<dbReference type="SUPFAM" id="SSF53335">
    <property type="entry name" value="S-adenosyl-L-methionine-dependent methyltransferases"/>
    <property type="match status" value="1"/>
</dbReference>
<dbReference type="HOGENOM" id="CLU_2016966_0_0_1"/>
<organism evidence="2 3">
    <name type="scientific">Verticillium dahliae (strain VdLs.17 / ATCC MYA-4575 / FGSC 10137)</name>
    <name type="common">Verticillium wilt</name>
    <dbReference type="NCBI Taxonomy" id="498257"/>
    <lineage>
        <taxon>Eukaryota</taxon>
        <taxon>Fungi</taxon>
        <taxon>Dikarya</taxon>
        <taxon>Ascomycota</taxon>
        <taxon>Pezizomycotina</taxon>
        <taxon>Sordariomycetes</taxon>
        <taxon>Hypocreomycetidae</taxon>
        <taxon>Glomerellales</taxon>
        <taxon>Plectosphaerellaceae</taxon>
        <taxon>Verticillium</taxon>
    </lineage>
</organism>
<feature type="region of interest" description="Disordered" evidence="1">
    <location>
        <begin position="1"/>
        <end position="28"/>
    </location>
</feature>
<gene>
    <name evidence="2" type="ORF">VDAG_05224</name>
</gene>
<dbReference type="AlphaFoldDB" id="G2X4Z2"/>
<feature type="compositionally biased region" description="Acidic residues" evidence="1">
    <location>
        <begin position="9"/>
        <end position="27"/>
    </location>
</feature>
<evidence type="ECO:0008006" key="4">
    <source>
        <dbReference type="Google" id="ProtNLM"/>
    </source>
</evidence>
<evidence type="ECO:0000313" key="2">
    <source>
        <dbReference type="EMBL" id="EGY23786.1"/>
    </source>
</evidence>
<sequence length="123" mass="14034">MSKRQCLYESDEPEPTMEDSGIDEDSNESSTASLWLSILNFEKENGRTYYAFNRGKYLYPNDEILEGRLALCPANASSTRVLDAGTGTGVWAIDYDDLEHTWIWTKPFDFIFARGMIGSFREP</sequence>
<dbReference type="InterPro" id="IPR029063">
    <property type="entry name" value="SAM-dependent_MTases_sf"/>
</dbReference>
<dbReference type="KEGG" id="vda:VDAG_05224"/>
<keyword evidence="3" id="KW-1185">Reference proteome</keyword>
<dbReference type="RefSeq" id="XP_009653255.1">
    <property type="nucleotide sequence ID" value="XM_009654960.1"/>
</dbReference>
<proteinExistence type="predicted"/>
<dbReference type="GeneID" id="20706687"/>